<reference evidence="10 11" key="1">
    <citation type="journal article" date="2016" name="Nat. Commun.">
        <title>Thousands of microbial genomes shed light on interconnected biogeochemical processes in an aquifer system.</title>
        <authorList>
            <person name="Anantharaman K."/>
            <person name="Brown C.T."/>
            <person name="Hug L.A."/>
            <person name="Sharon I."/>
            <person name="Castelle C.J."/>
            <person name="Probst A.J."/>
            <person name="Thomas B.C."/>
            <person name="Singh A."/>
            <person name="Wilkins M.J."/>
            <person name="Karaoz U."/>
            <person name="Brodie E.L."/>
            <person name="Williams K.H."/>
            <person name="Hubbard S.S."/>
            <person name="Banfield J.F."/>
        </authorList>
    </citation>
    <scope>NUCLEOTIDE SEQUENCE [LARGE SCALE GENOMIC DNA]</scope>
</reference>
<keyword evidence="5 7" id="KW-1133">Transmembrane helix</keyword>
<evidence type="ECO:0000259" key="8">
    <source>
        <dbReference type="Pfam" id="PF01478"/>
    </source>
</evidence>
<keyword evidence="6 7" id="KW-0472">Membrane</keyword>
<dbReference type="STRING" id="1797245.A2949_00270"/>
<dbReference type="Pfam" id="PF01478">
    <property type="entry name" value="Peptidase_A24"/>
    <property type="match status" value="1"/>
</dbReference>
<comment type="similarity">
    <text evidence="2">Belongs to the peptidase A24 family.</text>
</comment>
<proteinExistence type="inferred from homology"/>
<dbReference type="EMBL" id="MEWZ01000026">
    <property type="protein sequence ID" value="OGC86301.1"/>
    <property type="molecule type" value="Genomic_DNA"/>
</dbReference>
<feature type="transmembrane region" description="Helical" evidence="7">
    <location>
        <begin position="181"/>
        <end position="208"/>
    </location>
</feature>
<dbReference type="Pfam" id="PF06750">
    <property type="entry name" value="A24_N_bact"/>
    <property type="match status" value="1"/>
</dbReference>
<dbReference type="GO" id="GO:0005886">
    <property type="term" value="C:plasma membrane"/>
    <property type="evidence" value="ECO:0007669"/>
    <property type="project" value="UniProtKB-SubCell"/>
</dbReference>
<evidence type="ECO:0000256" key="4">
    <source>
        <dbReference type="ARBA" id="ARBA00022692"/>
    </source>
</evidence>
<keyword evidence="3" id="KW-1003">Cell membrane</keyword>
<evidence type="ECO:0008006" key="12">
    <source>
        <dbReference type="Google" id="ProtNLM"/>
    </source>
</evidence>
<feature type="transmembrane region" description="Helical" evidence="7">
    <location>
        <begin position="96"/>
        <end position="113"/>
    </location>
</feature>
<feature type="domain" description="Prepilin peptidase A24 N-terminal" evidence="9">
    <location>
        <begin position="8"/>
        <end position="89"/>
    </location>
</feature>
<name>A0A1F4XXC1_9BACT</name>
<organism evidence="10 11">
    <name type="scientific">Candidatus Adlerbacteria bacterium RIFCSPLOWO2_01_FULL_54_21b</name>
    <dbReference type="NCBI Taxonomy" id="1797245"/>
    <lineage>
        <taxon>Bacteria</taxon>
        <taxon>Candidatus Adleribacteriota</taxon>
    </lineage>
</organism>
<dbReference type="GO" id="GO:0004190">
    <property type="term" value="F:aspartic-type endopeptidase activity"/>
    <property type="evidence" value="ECO:0007669"/>
    <property type="project" value="InterPro"/>
</dbReference>
<evidence type="ECO:0000256" key="1">
    <source>
        <dbReference type="ARBA" id="ARBA00004651"/>
    </source>
</evidence>
<comment type="subcellular location">
    <subcellularLocation>
        <location evidence="1">Cell membrane</location>
        <topology evidence="1">Multi-pass membrane protein</topology>
    </subcellularLocation>
</comment>
<evidence type="ECO:0000256" key="6">
    <source>
        <dbReference type="ARBA" id="ARBA00023136"/>
    </source>
</evidence>
<evidence type="ECO:0000256" key="2">
    <source>
        <dbReference type="ARBA" id="ARBA00005801"/>
    </source>
</evidence>
<sequence length="247" mass="26871">MVVFSAAVFGAIAGSFLNALLFRYNTGRSVLRGRSGCMHCGHTLGVLDLVPVLSYLLLRGRCRYCSSRISVQYPAVEVMVGSIAVFLALNTPDLPSFFFWLLVWIILLFVLVYDLRHKIIPLSCSALLAALGLLHVYLGGFQLVDAAGVLLSVPLLFVSLISRGQWMGWGDGMLEAGLGLLLGLTAGLTAFMLAFWSGAVVGIVLLCLPRGYTMKSEVPFAPFLIFGAACAYFLHVDLFYTLPTLFF</sequence>
<protein>
    <recommendedName>
        <fullName evidence="12">Prepilin peptidase</fullName>
    </recommendedName>
</protein>
<dbReference type="Proteomes" id="UP000178585">
    <property type="component" value="Unassembled WGS sequence"/>
</dbReference>
<dbReference type="AlphaFoldDB" id="A0A1F4XXC1"/>
<feature type="transmembrane region" description="Helical" evidence="7">
    <location>
        <begin position="70"/>
        <end position="89"/>
    </location>
</feature>
<evidence type="ECO:0000256" key="3">
    <source>
        <dbReference type="ARBA" id="ARBA00022475"/>
    </source>
</evidence>
<evidence type="ECO:0000256" key="5">
    <source>
        <dbReference type="ARBA" id="ARBA00022989"/>
    </source>
</evidence>
<gene>
    <name evidence="10" type="ORF">A2949_00270</name>
</gene>
<evidence type="ECO:0000259" key="9">
    <source>
        <dbReference type="Pfam" id="PF06750"/>
    </source>
</evidence>
<feature type="transmembrane region" description="Helical" evidence="7">
    <location>
        <begin position="6"/>
        <end position="24"/>
    </location>
</feature>
<feature type="transmembrane region" description="Helical" evidence="7">
    <location>
        <begin position="220"/>
        <end position="242"/>
    </location>
</feature>
<dbReference type="Gene3D" id="1.20.120.1220">
    <property type="match status" value="1"/>
</dbReference>
<evidence type="ECO:0000313" key="11">
    <source>
        <dbReference type="Proteomes" id="UP000178585"/>
    </source>
</evidence>
<feature type="domain" description="Prepilin type IV endopeptidase peptidase" evidence="8">
    <location>
        <begin position="102"/>
        <end position="203"/>
    </location>
</feature>
<dbReference type="PANTHER" id="PTHR30487:SF0">
    <property type="entry name" value="PREPILIN LEADER PEPTIDASE_N-METHYLTRANSFERASE-RELATED"/>
    <property type="match status" value="1"/>
</dbReference>
<feature type="transmembrane region" description="Helical" evidence="7">
    <location>
        <begin position="119"/>
        <end position="138"/>
    </location>
</feature>
<dbReference type="InterPro" id="IPR010627">
    <property type="entry name" value="Prepilin_pept_A24_N"/>
</dbReference>
<dbReference type="PANTHER" id="PTHR30487">
    <property type="entry name" value="TYPE 4 PREPILIN-LIKE PROTEINS LEADER PEPTIDE-PROCESSING ENZYME"/>
    <property type="match status" value="1"/>
</dbReference>
<evidence type="ECO:0000256" key="7">
    <source>
        <dbReference type="SAM" id="Phobius"/>
    </source>
</evidence>
<keyword evidence="4 7" id="KW-0812">Transmembrane</keyword>
<dbReference type="InterPro" id="IPR000045">
    <property type="entry name" value="Prepilin_IV_endopep_pep"/>
</dbReference>
<comment type="caution">
    <text evidence="10">The sequence shown here is derived from an EMBL/GenBank/DDBJ whole genome shotgun (WGS) entry which is preliminary data.</text>
</comment>
<dbReference type="InterPro" id="IPR050882">
    <property type="entry name" value="Prepilin_peptidase/N-MTase"/>
</dbReference>
<evidence type="ECO:0000313" key="10">
    <source>
        <dbReference type="EMBL" id="OGC86301.1"/>
    </source>
</evidence>
<accession>A0A1F4XXC1</accession>
<dbReference type="GO" id="GO:0006465">
    <property type="term" value="P:signal peptide processing"/>
    <property type="evidence" value="ECO:0007669"/>
    <property type="project" value="TreeGrafter"/>
</dbReference>